<comment type="similarity">
    <text evidence="1">Belongs to the SBNO family.</text>
</comment>
<sequence>MSTSESDSDDSGKGTSSMQDEGLMNTVKEEESLTADSGESTAGEDDFNPFGNSGSEDEDPWLHRKSKKGSRGKSLTGSPDISAADPTSNALAAAGLKVSNMSWSIPSQQETARQINGINYSRNSPLGHLNKLHHSASAPAFSSLTVSSSNAVDRCRSMKKELLAKVEILGNALPPNTLDKLIHDLGGPDNVAEMTGRKNRVVSNGDGTISYESRSKQDVPLELLNIAEKKRFMDGEKNVAVISEAASSGVSLQADRRAKNQRRRVHITLELPWSADKAIQQFGRSHRSNQVSAPEYLFLISELAGERRFASIVAKRLESLHGKTALEAVLKAVTDQEVPMVPPPKDYGGNFLLDLSSHGEAVNDVSVQAFPGNSVFGTATNELHTCSA</sequence>
<reference evidence="4" key="1">
    <citation type="journal article" date="2023" name="G3 (Bethesda)">
        <title>Whole genome assembly and annotation of the endangered Caribbean coral Acropora cervicornis.</title>
        <authorList>
            <person name="Selwyn J.D."/>
            <person name="Vollmer S.V."/>
        </authorList>
    </citation>
    <scope>NUCLEOTIDE SEQUENCE</scope>
    <source>
        <strain evidence="4">K2</strain>
    </source>
</reference>
<dbReference type="InterPro" id="IPR026741">
    <property type="entry name" value="SNO"/>
</dbReference>
<dbReference type="GO" id="GO:0006355">
    <property type="term" value="P:regulation of DNA-templated transcription"/>
    <property type="evidence" value="ECO:0007669"/>
    <property type="project" value="InterPro"/>
</dbReference>
<comment type="caution">
    <text evidence="4">The sequence shown here is derived from an EMBL/GenBank/DDBJ whole genome shotgun (WGS) entry which is preliminary data.</text>
</comment>
<dbReference type="AlphaFoldDB" id="A0AAD9URY5"/>
<dbReference type="EMBL" id="JARQWQ010000182">
    <property type="protein sequence ID" value="KAK2547487.1"/>
    <property type="molecule type" value="Genomic_DNA"/>
</dbReference>
<dbReference type="PANTHER" id="PTHR12706">
    <property type="entry name" value="STRAWBERRY NOTCH-RELATED"/>
    <property type="match status" value="1"/>
</dbReference>
<feature type="domain" description="Strawberry notch helicase C" evidence="3">
    <location>
        <begin position="176"/>
        <end position="320"/>
    </location>
</feature>
<dbReference type="InterPro" id="IPR026937">
    <property type="entry name" value="SBNO_Helicase_C_dom"/>
</dbReference>
<dbReference type="PANTHER" id="PTHR12706:SF30">
    <property type="entry name" value="PROTEIN STRAWBERRY NOTCH-RELATED"/>
    <property type="match status" value="1"/>
</dbReference>
<evidence type="ECO:0000259" key="3">
    <source>
        <dbReference type="Pfam" id="PF13871"/>
    </source>
</evidence>
<dbReference type="GO" id="GO:0042393">
    <property type="term" value="F:histone binding"/>
    <property type="evidence" value="ECO:0007669"/>
    <property type="project" value="TreeGrafter"/>
</dbReference>
<dbReference type="GO" id="GO:0031490">
    <property type="term" value="F:chromatin DNA binding"/>
    <property type="evidence" value="ECO:0007669"/>
    <property type="project" value="TreeGrafter"/>
</dbReference>
<evidence type="ECO:0000313" key="5">
    <source>
        <dbReference type="Proteomes" id="UP001249851"/>
    </source>
</evidence>
<name>A0AAD9URY5_ACRCE</name>
<dbReference type="GO" id="GO:0005634">
    <property type="term" value="C:nucleus"/>
    <property type="evidence" value="ECO:0007669"/>
    <property type="project" value="TreeGrafter"/>
</dbReference>
<dbReference type="SUPFAM" id="SSF52540">
    <property type="entry name" value="P-loop containing nucleoside triphosphate hydrolases"/>
    <property type="match status" value="1"/>
</dbReference>
<feature type="region of interest" description="Disordered" evidence="2">
    <location>
        <begin position="1"/>
        <end position="86"/>
    </location>
</feature>
<dbReference type="Pfam" id="PF13871">
    <property type="entry name" value="Helicase_C_4"/>
    <property type="match status" value="1"/>
</dbReference>
<gene>
    <name evidence="4" type="ORF">P5673_032528</name>
</gene>
<evidence type="ECO:0000313" key="4">
    <source>
        <dbReference type="EMBL" id="KAK2547487.1"/>
    </source>
</evidence>
<feature type="compositionally biased region" description="Polar residues" evidence="2">
    <location>
        <begin position="75"/>
        <end position="86"/>
    </location>
</feature>
<dbReference type="Proteomes" id="UP001249851">
    <property type="component" value="Unassembled WGS sequence"/>
</dbReference>
<evidence type="ECO:0000256" key="1">
    <source>
        <dbReference type="ARBA" id="ARBA00006992"/>
    </source>
</evidence>
<keyword evidence="5" id="KW-1185">Reference proteome</keyword>
<evidence type="ECO:0000256" key="2">
    <source>
        <dbReference type="SAM" id="MobiDB-lite"/>
    </source>
</evidence>
<reference evidence="4" key="2">
    <citation type="journal article" date="2023" name="Science">
        <title>Genomic signatures of disease resistance in endangered staghorn corals.</title>
        <authorList>
            <person name="Vollmer S.V."/>
            <person name="Selwyn J.D."/>
            <person name="Despard B.A."/>
            <person name="Roesel C.L."/>
        </authorList>
    </citation>
    <scope>NUCLEOTIDE SEQUENCE</scope>
    <source>
        <strain evidence="4">K2</strain>
    </source>
</reference>
<proteinExistence type="inferred from homology"/>
<protein>
    <submittedName>
        <fullName evidence="4">Protein strawberry notch-like protein 1</fullName>
    </submittedName>
</protein>
<accession>A0AAD9URY5</accession>
<organism evidence="4 5">
    <name type="scientific">Acropora cervicornis</name>
    <name type="common">Staghorn coral</name>
    <dbReference type="NCBI Taxonomy" id="6130"/>
    <lineage>
        <taxon>Eukaryota</taxon>
        <taxon>Metazoa</taxon>
        <taxon>Cnidaria</taxon>
        <taxon>Anthozoa</taxon>
        <taxon>Hexacorallia</taxon>
        <taxon>Scleractinia</taxon>
        <taxon>Astrocoeniina</taxon>
        <taxon>Acroporidae</taxon>
        <taxon>Acropora</taxon>
    </lineage>
</organism>
<dbReference type="InterPro" id="IPR027417">
    <property type="entry name" value="P-loop_NTPase"/>
</dbReference>